<keyword evidence="2" id="KW-1185">Reference proteome</keyword>
<dbReference type="Proteomes" id="UP001396334">
    <property type="component" value="Unassembled WGS sequence"/>
</dbReference>
<accession>A0ABR2NWV0</accession>
<reference evidence="1 2" key="1">
    <citation type="journal article" date="2024" name="G3 (Bethesda)">
        <title>Genome assembly of Hibiscus sabdariffa L. provides insights into metabolisms of medicinal natural products.</title>
        <authorList>
            <person name="Kim T."/>
        </authorList>
    </citation>
    <scope>NUCLEOTIDE SEQUENCE [LARGE SCALE GENOMIC DNA]</scope>
    <source>
        <strain evidence="1">TK-2024</strain>
        <tissue evidence="1">Old leaves</tissue>
    </source>
</reference>
<sequence length="121" mass="13398">MGNSGGTKLKDSKPQEVLETNELKAIDHWNDVPIADGPNLSVLSSGFRSLGLRKILLPLKSTMIEVNVSASEGVAVKEDELEIEAAKCLEVCNVSGLYFKATNEEVRRRFKVMGKRDRSHR</sequence>
<gene>
    <name evidence="1" type="ORF">V6N11_072982</name>
</gene>
<dbReference type="EMBL" id="JBBPBN010000092">
    <property type="protein sequence ID" value="KAK8980667.1"/>
    <property type="molecule type" value="Genomic_DNA"/>
</dbReference>
<protein>
    <submittedName>
        <fullName evidence="1">Uncharacterized protein</fullName>
    </submittedName>
</protein>
<comment type="caution">
    <text evidence="1">The sequence shown here is derived from an EMBL/GenBank/DDBJ whole genome shotgun (WGS) entry which is preliminary data.</text>
</comment>
<proteinExistence type="predicted"/>
<evidence type="ECO:0000313" key="2">
    <source>
        <dbReference type="Proteomes" id="UP001396334"/>
    </source>
</evidence>
<name>A0ABR2NWV0_9ROSI</name>
<evidence type="ECO:0000313" key="1">
    <source>
        <dbReference type="EMBL" id="KAK8980667.1"/>
    </source>
</evidence>
<organism evidence="1 2">
    <name type="scientific">Hibiscus sabdariffa</name>
    <name type="common">roselle</name>
    <dbReference type="NCBI Taxonomy" id="183260"/>
    <lineage>
        <taxon>Eukaryota</taxon>
        <taxon>Viridiplantae</taxon>
        <taxon>Streptophyta</taxon>
        <taxon>Embryophyta</taxon>
        <taxon>Tracheophyta</taxon>
        <taxon>Spermatophyta</taxon>
        <taxon>Magnoliopsida</taxon>
        <taxon>eudicotyledons</taxon>
        <taxon>Gunneridae</taxon>
        <taxon>Pentapetalae</taxon>
        <taxon>rosids</taxon>
        <taxon>malvids</taxon>
        <taxon>Malvales</taxon>
        <taxon>Malvaceae</taxon>
        <taxon>Malvoideae</taxon>
        <taxon>Hibiscus</taxon>
    </lineage>
</organism>